<keyword evidence="4" id="KW-1185">Reference proteome</keyword>
<reference evidence="3 4" key="1">
    <citation type="submission" date="2017-07" db="EMBL/GenBank/DDBJ databases">
        <title>Leptospira spp. isolated from tropical soils.</title>
        <authorList>
            <person name="Thibeaux R."/>
            <person name="Iraola G."/>
            <person name="Ferres I."/>
            <person name="Bierque E."/>
            <person name="Girault D."/>
            <person name="Soupe-Gilbert M.-E."/>
            <person name="Picardeau M."/>
            <person name="Goarant C."/>
        </authorList>
    </citation>
    <scope>NUCLEOTIDE SEQUENCE [LARGE SCALE GENOMIC DNA]</scope>
    <source>
        <strain evidence="3 4">FH2-B-D1</strain>
    </source>
</reference>
<sequence>MNEDNFMRKLTLLTTTFFAFLVHCAQADKMQLDASKGLGTVIQVVATEVVNAPMSTQQSSGSTSGGTSGSSGFNFGGNVSGLVNGSLTLTNGSDTVTVLPSSPGITGGAGTYQFSAKLNNGAGYNVSITGFPTNLSCNLYNNSGTASGNITNIDIYCFSVVLTSSLTVVEGTTNSSTNFTLNLSHPPGPNPSSTVSVTYPNFPTNLSVNSSLPTTLGTTTVNRIVSGTNETGTADFADESEVITARVSQSIGSATNISTTSNITISDNDKRMYMVNAGNGGTGNFGGKAGADTLCSSNKPGGVSGTVIALLGTSTRKPLPTPSSDWPLKPLYTYYRTDNTTIIASSNSASILPFSWTNKVSSNPGTTAAFACQIGSNACGYITGMDNTWTVLLAQNCSNWTSSSASVDGMTGWAGSITSAAIDYFASTCDALGSSANVICVEQ</sequence>
<dbReference type="InterPro" id="IPR011448">
    <property type="entry name" value="DUF1554"/>
</dbReference>
<dbReference type="InterPro" id="IPR016187">
    <property type="entry name" value="CTDL_fold"/>
</dbReference>
<evidence type="ECO:0000313" key="4">
    <source>
        <dbReference type="Proteomes" id="UP000232149"/>
    </source>
</evidence>
<feature type="signal peptide" evidence="1">
    <location>
        <begin position="1"/>
        <end position="27"/>
    </location>
</feature>
<dbReference type="Gene3D" id="3.10.100.10">
    <property type="entry name" value="Mannose-Binding Protein A, subunit A"/>
    <property type="match status" value="1"/>
</dbReference>
<dbReference type="EMBL" id="NPDU01000079">
    <property type="protein sequence ID" value="PJZ60093.1"/>
    <property type="molecule type" value="Genomic_DNA"/>
</dbReference>
<accession>A0ABX4NYC8</accession>
<dbReference type="SUPFAM" id="SSF56436">
    <property type="entry name" value="C-type lectin-like"/>
    <property type="match status" value="1"/>
</dbReference>
<evidence type="ECO:0000313" key="3">
    <source>
        <dbReference type="EMBL" id="PJZ60093.1"/>
    </source>
</evidence>
<protein>
    <recommendedName>
        <fullName evidence="2">DUF1554 domain-containing protein</fullName>
    </recommendedName>
</protein>
<dbReference type="Pfam" id="PF07588">
    <property type="entry name" value="DUF1554"/>
    <property type="match status" value="1"/>
</dbReference>
<gene>
    <name evidence="3" type="ORF">CH376_20305</name>
</gene>
<dbReference type="InterPro" id="IPR016186">
    <property type="entry name" value="C-type_lectin-like/link_sf"/>
</dbReference>
<organism evidence="3 4">
    <name type="scientific">Leptospira adleri</name>
    <dbReference type="NCBI Taxonomy" id="2023186"/>
    <lineage>
        <taxon>Bacteria</taxon>
        <taxon>Pseudomonadati</taxon>
        <taxon>Spirochaetota</taxon>
        <taxon>Spirochaetia</taxon>
        <taxon>Leptospirales</taxon>
        <taxon>Leptospiraceae</taxon>
        <taxon>Leptospira</taxon>
    </lineage>
</organism>
<evidence type="ECO:0000259" key="2">
    <source>
        <dbReference type="Pfam" id="PF07588"/>
    </source>
</evidence>
<feature type="domain" description="DUF1554" evidence="2">
    <location>
        <begin position="281"/>
        <end position="414"/>
    </location>
</feature>
<name>A0ABX4NYC8_9LEPT</name>
<comment type="caution">
    <text evidence="3">The sequence shown here is derived from an EMBL/GenBank/DDBJ whole genome shotgun (WGS) entry which is preliminary data.</text>
</comment>
<proteinExistence type="predicted"/>
<keyword evidence="1" id="KW-0732">Signal</keyword>
<evidence type="ECO:0000256" key="1">
    <source>
        <dbReference type="SAM" id="SignalP"/>
    </source>
</evidence>
<dbReference type="Proteomes" id="UP000232149">
    <property type="component" value="Unassembled WGS sequence"/>
</dbReference>
<feature type="chain" id="PRO_5047466224" description="DUF1554 domain-containing protein" evidence="1">
    <location>
        <begin position="28"/>
        <end position="443"/>
    </location>
</feature>